<dbReference type="EC" id="1.17.7.3" evidence="7"/>
<feature type="binding site" evidence="7">
    <location>
        <position position="270"/>
    </location>
    <ligand>
        <name>[4Fe-4S] cluster</name>
        <dbReference type="ChEBI" id="CHEBI:49883"/>
    </ligand>
</feature>
<gene>
    <name evidence="7 10" type="primary">ispG</name>
    <name evidence="10" type="synonym">gcpE</name>
    <name evidence="10" type="ORF">RJT31_01445</name>
</gene>
<comment type="cofactor">
    <cofactor evidence="7">
        <name>[4Fe-4S] cluster</name>
        <dbReference type="ChEBI" id="CHEBI:49883"/>
    </cofactor>
    <text evidence="7">Binds 1 [4Fe-4S] cluster.</text>
</comment>
<dbReference type="Gene3D" id="3.20.20.20">
    <property type="entry name" value="Dihydropteroate synthase-like"/>
    <property type="match status" value="1"/>
</dbReference>
<feature type="binding site" evidence="7">
    <location>
        <position position="305"/>
    </location>
    <ligand>
        <name>[4Fe-4S] cluster</name>
        <dbReference type="ChEBI" id="CHEBI:49883"/>
    </ligand>
</feature>
<dbReference type="InterPro" id="IPR004588">
    <property type="entry name" value="IspG_bac-typ"/>
</dbReference>
<keyword evidence="1 7" id="KW-0004">4Fe-4S</keyword>
<evidence type="ECO:0000256" key="3">
    <source>
        <dbReference type="ARBA" id="ARBA00023002"/>
    </source>
</evidence>
<feature type="domain" description="IspG C-terminal" evidence="9">
    <location>
        <begin position="266"/>
        <end position="354"/>
    </location>
</feature>
<feature type="binding site" evidence="7">
    <location>
        <position position="273"/>
    </location>
    <ligand>
        <name>[4Fe-4S] cluster</name>
        <dbReference type="ChEBI" id="CHEBI:49883"/>
    </ligand>
</feature>
<dbReference type="GO" id="GO:0019288">
    <property type="term" value="P:isopentenyl diphosphate biosynthetic process, methylerythritol 4-phosphate pathway"/>
    <property type="evidence" value="ECO:0007669"/>
    <property type="project" value="UniProtKB-UniRule"/>
</dbReference>
<dbReference type="InterPro" id="IPR045854">
    <property type="entry name" value="NO2/SO3_Rdtase_4Fe4S_sf"/>
</dbReference>
<dbReference type="PANTHER" id="PTHR30454:SF0">
    <property type="entry name" value="4-HYDROXY-3-METHYLBUT-2-EN-1-YL DIPHOSPHATE SYNTHASE (FERREDOXIN), CHLOROPLASTIC"/>
    <property type="match status" value="1"/>
</dbReference>
<dbReference type="GO" id="GO:0016114">
    <property type="term" value="P:terpenoid biosynthetic process"/>
    <property type="evidence" value="ECO:0007669"/>
    <property type="project" value="InterPro"/>
</dbReference>
<evidence type="ECO:0000256" key="7">
    <source>
        <dbReference type="HAMAP-Rule" id="MF_00159"/>
    </source>
</evidence>
<dbReference type="PANTHER" id="PTHR30454">
    <property type="entry name" value="4-HYDROXY-3-METHYLBUT-2-EN-1-YL DIPHOSPHATE SYNTHASE"/>
    <property type="match status" value="1"/>
</dbReference>
<evidence type="ECO:0000313" key="10">
    <source>
        <dbReference type="EMBL" id="XAJ81127.1"/>
    </source>
</evidence>
<organism evidence="10">
    <name type="scientific">Buchnera aphidicola</name>
    <name type="common">Aphis aurantii</name>
    <dbReference type="NCBI Taxonomy" id="1470492"/>
    <lineage>
        <taxon>Bacteria</taxon>
        <taxon>Pseudomonadati</taxon>
        <taxon>Pseudomonadota</taxon>
        <taxon>Gammaproteobacteria</taxon>
        <taxon>Enterobacterales</taxon>
        <taxon>Erwiniaceae</taxon>
        <taxon>Buchnera</taxon>
    </lineage>
</organism>
<protein>
    <recommendedName>
        <fullName evidence="7">4-hydroxy-3-methylbut-2-en-1-yl diphosphate synthase (flavodoxin)</fullName>
        <ecNumber evidence="7">1.17.7.3</ecNumber>
    </recommendedName>
    <alternativeName>
        <fullName evidence="7">1-hydroxy-2-methyl-2-(E)-butenyl 4-diphosphate synthase</fullName>
    </alternativeName>
</protein>
<proteinExistence type="inferred from homology"/>
<comment type="function">
    <text evidence="7">Converts 2C-methyl-D-erythritol 2,4-cyclodiphosphate (ME-2,4cPP) into 1-hydroxy-2-methyl-2-(E)-butenyl 4-diphosphate.</text>
</comment>
<dbReference type="GO" id="GO:0046429">
    <property type="term" value="F:4-hydroxy-3-methylbut-2-en-1-yl diphosphate synthase activity (ferredoxin)"/>
    <property type="evidence" value="ECO:0007669"/>
    <property type="project" value="UniProtKB-UniRule"/>
</dbReference>
<accession>A0AAU6W5K8</accession>
<dbReference type="NCBIfam" id="NF001540">
    <property type="entry name" value="PRK00366.1"/>
    <property type="match status" value="1"/>
</dbReference>
<evidence type="ECO:0000256" key="1">
    <source>
        <dbReference type="ARBA" id="ARBA00022485"/>
    </source>
</evidence>
<evidence type="ECO:0000256" key="2">
    <source>
        <dbReference type="ARBA" id="ARBA00022723"/>
    </source>
</evidence>
<keyword evidence="3 7" id="KW-0560">Oxidoreductase</keyword>
<name>A0AAU6W5K8_9GAMM</name>
<dbReference type="GO" id="GO:0051539">
    <property type="term" value="F:4 iron, 4 sulfur cluster binding"/>
    <property type="evidence" value="ECO:0007669"/>
    <property type="project" value="UniProtKB-UniRule"/>
</dbReference>
<sequence length="371" mass="41202">MNKYKTIKRRKSDRIYVGNVPIGNNAPISVQSMTNTKTTDIENTINQINQLKKVGVDIVRVSVPTEEAAEAFKIIKKKTNIPLIADIHFDYRLAIKSIKYGADCLRINPGNIGKKRKINEVVSCAKYNNIPIRIGVNSGSLESDILHKYKSPVPKALVESAIRHIEYLDSLNFNQFKVSVKASDVFSAVKANKILSKKITQPIHIGITESGSLRNGTVKSSIGIYSLLSSGIGDTLRISLAADPIEEVKVGYDILKVLGIRFRGINFIACPTCSRQEFDVIQVVEELEKRLEDIDTFMNVSIIGCVVNGIGEAKMSTLGVTGGYKTSGLYKDGIRQKNKISNKNIVEELEMYIRKKSSEIKKIKIINKNNI</sequence>
<dbReference type="InterPro" id="IPR058579">
    <property type="entry name" value="IspG_C"/>
</dbReference>
<dbReference type="InterPro" id="IPR058578">
    <property type="entry name" value="IspG_TIM"/>
</dbReference>
<dbReference type="PIRSF" id="PIRSF004640">
    <property type="entry name" value="IspG"/>
    <property type="match status" value="1"/>
</dbReference>
<comment type="catalytic activity">
    <reaction evidence="7">
        <text>(2E)-4-hydroxy-3-methylbut-2-enyl diphosphate + oxidized [flavodoxin] + H2O + 2 H(+) = 2-C-methyl-D-erythritol 2,4-cyclic diphosphate + reduced [flavodoxin]</text>
        <dbReference type="Rhea" id="RHEA:43604"/>
        <dbReference type="Rhea" id="RHEA-COMP:10622"/>
        <dbReference type="Rhea" id="RHEA-COMP:10623"/>
        <dbReference type="ChEBI" id="CHEBI:15377"/>
        <dbReference type="ChEBI" id="CHEBI:15378"/>
        <dbReference type="ChEBI" id="CHEBI:57618"/>
        <dbReference type="ChEBI" id="CHEBI:58210"/>
        <dbReference type="ChEBI" id="CHEBI:58483"/>
        <dbReference type="ChEBI" id="CHEBI:128753"/>
        <dbReference type="EC" id="1.17.7.3"/>
    </reaction>
</comment>
<dbReference type="InterPro" id="IPR036849">
    <property type="entry name" value="Enolase-like_C_sf"/>
</dbReference>
<feature type="binding site" evidence="7">
    <location>
        <position position="312"/>
    </location>
    <ligand>
        <name>[4Fe-4S] cluster</name>
        <dbReference type="ChEBI" id="CHEBI:49883"/>
    </ligand>
</feature>
<evidence type="ECO:0000259" key="8">
    <source>
        <dbReference type="Pfam" id="PF04551"/>
    </source>
</evidence>
<evidence type="ECO:0000256" key="4">
    <source>
        <dbReference type="ARBA" id="ARBA00023004"/>
    </source>
</evidence>
<dbReference type="Gene3D" id="3.30.413.10">
    <property type="entry name" value="Sulfite Reductase Hemoprotein, domain 1"/>
    <property type="match status" value="1"/>
</dbReference>
<keyword evidence="5 7" id="KW-0411">Iron-sulfur</keyword>
<dbReference type="EMBL" id="CP135018">
    <property type="protein sequence ID" value="XAJ81127.1"/>
    <property type="molecule type" value="Genomic_DNA"/>
</dbReference>
<evidence type="ECO:0000256" key="5">
    <source>
        <dbReference type="ARBA" id="ARBA00023014"/>
    </source>
</evidence>
<dbReference type="InterPro" id="IPR011005">
    <property type="entry name" value="Dihydropteroate_synth-like_sf"/>
</dbReference>
<comment type="pathway">
    <text evidence="7">Isoprenoid biosynthesis; isopentenyl diphosphate biosynthesis via DXP pathway; isopentenyl diphosphate from 1-deoxy-D-xylulose 5-phosphate: step 5/6.</text>
</comment>
<dbReference type="GO" id="GO:0141197">
    <property type="term" value="F:4-hydroxy-3-methylbut-2-enyl-diphosphate synthase activity (flavodoxin)"/>
    <property type="evidence" value="ECO:0007669"/>
    <property type="project" value="UniProtKB-EC"/>
</dbReference>
<dbReference type="HAMAP" id="MF_00159">
    <property type="entry name" value="IspG"/>
    <property type="match status" value="1"/>
</dbReference>
<feature type="domain" description="IspG TIM-barrel" evidence="8">
    <location>
        <begin position="14"/>
        <end position="252"/>
    </location>
</feature>
<dbReference type="Pfam" id="PF04551">
    <property type="entry name" value="GcpE"/>
    <property type="match status" value="1"/>
</dbReference>
<evidence type="ECO:0000259" key="9">
    <source>
        <dbReference type="Pfam" id="PF26540"/>
    </source>
</evidence>
<dbReference type="NCBIfam" id="TIGR00612">
    <property type="entry name" value="ispG_gcpE"/>
    <property type="match status" value="1"/>
</dbReference>
<keyword evidence="2 7" id="KW-0479">Metal-binding</keyword>
<dbReference type="SUPFAM" id="SSF56014">
    <property type="entry name" value="Nitrite and sulphite reductase 4Fe-4S domain-like"/>
    <property type="match status" value="1"/>
</dbReference>
<keyword evidence="4 7" id="KW-0408">Iron</keyword>
<dbReference type="GO" id="GO:0005506">
    <property type="term" value="F:iron ion binding"/>
    <property type="evidence" value="ECO:0007669"/>
    <property type="project" value="InterPro"/>
</dbReference>
<dbReference type="Pfam" id="PF26540">
    <property type="entry name" value="GcpE_C"/>
    <property type="match status" value="1"/>
</dbReference>
<dbReference type="SUPFAM" id="SSF51604">
    <property type="entry name" value="Enolase C-terminal domain-like"/>
    <property type="match status" value="1"/>
</dbReference>
<comment type="similarity">
    <text evidence="7">Belongs to the IspG family.</text>
</comment>
<reference evidence="10" key="1">
    <citation type="submission" date="2024-06" db="EMBL/GenBank/DDBJ databases">
        <title>Unveiling Genomic Reduction in Obligate Endosymbionts Buchnera of Aphids: Insights from Phylogenomic Comparative Analysis with Novel Genome Data and Co-obligate Endosymbionts.</title>
        <authorList>
            <person name="Lu C."/>
            <person name="Zou T."/>
            <person name="Liu Q."/>
            <person name="Huang X."/>
        </authorList>
    </citation>
    <scope>NUCLEOTIDE SEQUENCE</scope>
    <source>
        <strain evidence="10">Aphau13</strain>
    </source>
</reference>
<evidence type="ECO:0000256" key="6">
    <source>
        <dbReference type="ARBA" id="ARBA00023229"/>
    </source>
</evidence>
<dbReference type="InterPro" id="IPR016425">
    <property type="entry name" value="IspG_bac"/>
</dbReference>
<dbReference type="RefSeq" id="WP_343154512.1">
    <property type="nucleotide sequence ID" value="NZ_CP135018.1"/>
</dbReference>
<keyword evidence="6 7" id="KW-0414">Isoprene biosynthesis</keyword>
<dbReference type="FunFam" id="3.20.20.20:FF:000001">
    <property type="entry name" value="4-hydroxy-3-methylbut-2-en-1-yl diphosphate synthase (flavodoxin)"/>
    <property type="match status" value="1"/>
</dbReference>
<dbReference type="AlphaFoldDB" id="A0AAU6W5K8"/>